<dbReference type="Pfam" id="PF01636">
    <property type="entry name" value="APH"/>
    <property type="match status" value="1"/>
</dbReference>
<evidence type="ECO:0000259" key="1">
    <source>
        <dbReference type="Pfam" id="PF01636"/>
    </source>
</evidence>
<dbReference type="Gene3D" id="3.90.1200.10">
    <property type="match status" value="1"/>
</dbReference>
<name>A0A1Y1BWK0_9BURK</name>
<evidence type="ECO:0000313" key="3">
    <source>
        <dbReference type="Proteomes" id="UP000218432"/>
    </source>
</evidence>
<dbReference type="InterPro" id="IPR002575">
    <property type="entry name" value="Aminoglycoside_PTrfase"/>
</dbReference>
<protein>
    <recommendedName>
        <fullName evidence="1">Aminoglycoside phosphotransferase domain-containing protein</fullName>
    </recommendedName>
</protein>
<dbReference type="Proteomes" id="UP000218432">
    <property type="component" value="Chromosome 2"/>
</dbReference>
<sequence length="409" mass="44412">MSTTTGTLDPAALPPRVARLVLVTPDGTVVGCLPPMPVAVPWWQEVESVVRAARERHGVDVTILRLLETVRDRAPGGEVTYLAEIAKPVAAESWTGNIEPHSLRRSYARPGGPAADLGWAARVLAGHGLSPSANPVQVRTWNLSSVWRIPIGAQSAWLKVVPPFLDHEGRVITALAGRRVPTLLGHDECGRILLAEIPGDDLFDAALPQLLDMVTLLIDIQASWIDRVDELHAMRLPDWRGADLAADIADVVERSGEGLSRAERAALRHFVSGLQERFAGIDACGLPNTLVHGDCHPGNFRGTRSELTLLDWGDSGIGHPLLDQSAFLDAVPRDYAATIKDHWNREWLAKVPGSDPVRAAALLAPIATARRAVIYQRFIDNIEPSEQIYHRGDPADWLGQTAALVATQD</sequence>
<dbReference type="SUPFAM" id="SSF56112">
    <property type="entry name" value="Protein kinase-like (PK-like)"/>
    <property type="match status" value="1"/>
</dbReference>
<accession>A0A1Y1BWK0</accession>
<dbReference type="InterPro" id="IPR011009">
    <property type="entry name" value="Kinase-like_dom_sf"/>
</dbReference>
<gene>
    <name evidence="2" type="ORF">BSFP_047140</name>
</gene>
<organism evidence="2 3">
    <name type="scientific">Burkholderia stabilis</name>
    <dbReference type="NCBI Taxonomy" id="95485"/>
    <lineage>
        <taxon>Bacteria</taxon>
        <taxon>Pseudomonadati</taxon>
        <taxon>Pseudomonadota</taxon>
        <taxon>Betaproteobacteria</taxon>
        <taxon>Burkholderiales</taxon>
        <taxon>Burkholderiaceae</taxon>
        <taxon>Burkholderia</taxon>
        <taxon>Burkholderia cepacia complex</taxon>
    </lineage>
</organism>
<dbReference type="EMBL" id="AP018112">
    <property type="protein sequence ID" value="BAX61847.1"/>
    <property type="molecule type" value="Genomic_DNA"/>
</dbReference>
<dbReference type="RefSeq" id="WP_096474373.1">
    <property type="nucleotide sequence ID" value="NZ_AP018112.1"/>
</dbReference>
<proteinExistence type="predicted"/>
<dbReference type="AlphaFoldDB" id="A0A1Y1BWK0"/>
<feature type="domain" description="Aminoglycoside phosphotransferase" evidence="1">
    <location>
        <begin position="154"/>
        <end position="352"/>
    </location>
</feature>
<reference evidence="2 3" key="1">
    <citation type="journal article" date="2017" name="Genome Announc.">
        <title>Complete Genome Sequence of Burkholderia stabilis FERMP-21014.</title>
        <authorList>
            <person name="Konishi K."/>
            <person name="Kumagai T."/>
            <person name="Sakasegawa S."/>
            <person name="Tamura T."/>
        </authorList>
    </citation>
    <scope>NUCLEOTIDE SEQUENCE [LARGE SCALE GENOMIC DNA]</scope>
    <source>
        <strain evidence="2 3">FERMP-21014</strain>
    </source>
</reference>
<evidence type="ECO:0000313" key="2">
    <source>
        <dbReference type="EMBL" id="BAX61847.1"/>
    </source>
</evidence>